<evidence type="ECO:0000313" key="2">
    <source>
        <dbReference type="EMBL" id="KAK3767958.1"/>
    </source>
</evidence>
<dbReference type="EMBL" id="JAWDGP010004092">
    <property type="protein sequence ID" value="KAK3767958.1"/>
    <property type="molecule type" value="Genomic_DNA"/>
</dbReference>
<organism evidence="2 3">
    <name type="scientific">Elysia crispata</name>
    <name type="common">lettuce slug</name>
    <dbReference type="NCBI Taxonomy" id="231223"/>
    <lineage>
        <taxon>Eukaryota</taxon>
        <taxon>Metazoa</taxon>
        <taxon>Spiralia</taxon>
        <taxon>Lophotrochozoa</taxon>
        <taxon>Mollusca</taxon>
        <taxon>Gastropoda</taxon>
        <taxon>Heterobranchia</taxon>
        <taxon>Euthyneura</taxon>
        <taxon>Panpulmonata</taxon>
        <taxon>Sacoglossa</taxon>
        <taxon>Placobranchoidea</taxon>
        <taxon>Plakobranchidae</taxon>
        <taxon>Elysia</taxon>
    </lineage>
</organism>
<comment type="caution">
    <text evidence="2">The sequence shown here is derived from an EMBL/GenBank/DDBJ whole genome shotgun (WGS) entry which is preliminary data.</text>
</comment>
<sequence length="308" mass="33105">MLHQLFSQSWTITTATGLWTQVRRHHAVVSQLGEVCLPSQVRGDKPSRVSLTASLSTATLSCPSEAGMRDQSNSDAVPKICLVTLFRIFGDLSQSGSLFRPSGRISPASMASSPPPPPPSPVSRARYPFLAGGLAAARERGVTLGYRANTGRLHRDLWPAAFDHDLTLSPLMGFQFGLGSSKLGLSGGSVGRMVSPLISSVWGGRSYRSGPSPFGDRFQYIPSPSNGELPKDRGVPPESRQTISLIDCRAGPAANHRPPFISVVFASAPVNRSHLRSPYLLLQQMSAAANNRFVKESLHLSVGLHVDR</sequence>
<dbReference type="AlphaFoldDB" id="A0AAE0ZEQ7"/>
<evidence type="ECO:0000256" key="1">
    <source>
        <dbReference type="SAM" id="MobiDB-lite"/>
    </source>
</evidence>
<accession>A0AAE0ZEQ7</accession>
<evidence type="ECO:0000313" key="3">
    <source>
        <dbReference type="Proteomes" id="UP001283361"/>
    </source>
</evidence>
<gene>
    <name evidence="2" type="ORF">RRG08_049514</name>
</gene>
<name>A0AAE0ZEQ7_9GAST</name>
<keyword evidence="3" id="KW-1185">Reference proteome</keyword>
<dbReference type="Proteomes" id="UP001283361">
    <property type="component" value="Unassembled WGS sequence"/>
</dbReference>
<proteinExistence type="predicted"/>
<reference evidence="2" key="1">
    <citation type="journal article" date="2023" name="G3 (Bethesda)">
        <title>A reference genome for the long-term kleptoplast-retaining sea slug Elysia crispata morphotype clarki.</title>
        <authorList>
            <person name="Eastman K.E."/>
            <person name="Pendleton A.L."/>
            <person name="Shaikh M.A."/>
            <person name="Suttiyut T."/>
            <person name="Ogas R."/>
            <person name="Tomko P."/>
            <person name="Gavelis G."/>
            <person name="Widhalm J.R."/>
            <person name="Wisecaver J.H."/>
        </authorList>
    </citation>
    <scope>NUCLEOTIDE SEQUENCE</scope>
    <source>
        <strain evidence="2">ECLA1</strain>
    </source>
</reference>
<feature type="region of interest" description="Disordered" evidence="1">
    <location>
        <begin position="103"/>
        <end position="125"/>
    </location>
</feature>
<protein>
    <submittedName>
        <fullName evidence="2">Uncharacterized protein</fullName>
    </submittedName>
</protein>